<reference evidence="2" key="2">
    <citation type="submission" date="2025-09" db="UniProtKB">
        <authorList>
            <consortium name="Ensembl"/>
        </authorList>
    </citation>
    <scope>IDENTIFICATION</scope>
</reference>
<dbReference type="Proteomes" id="UP000694559">
    <property type="component" value="Unplaced"/>
</dbReference>
<evidence type="ECO:0000256" key="1">
    <source>
        <dbReference type="SAM" id="MobiDB-lite"/>
    </source>
</evidence>
<name>A0A8C6VMR3_NAJNA</name>
<gene>
    <name evidence="2" type="primary">AVEN</name>
</gene>
<keyword evidence="3" id="KW-1185">Reference proteome</keyword>
<dbReference type="PANTHER" id="PTHR16524">
    <property type="entry name" value="CELL DEATH REGULATOR AVEN"/>
    <property type="match status" value="1"/>
</dbReference>
<dbReference type="Ensembl" id="ENSNNAT00000004788.1">
    <property type="protein sequence ID" value="ENSNNAP00000004576.1"/>
    <property type="gene ID" value="ENSNNAG00000003070.1"/>
</dbReference>
<dbReference type="OrthoDB" id="6338233at2759"/>
<proteinExistence type="predicted"/>
<dbReference type="InterPro" id="IPR026187">
    <property type="entry name" value="Aven"/>
</dbReference>
<organism evidence="2 3">
    <name type="scientific">Naja naja</name>
    <name type="common">Indian cobra</name>
    <dbReference type="NCBI Taxonomy" id="35670"/>
    <lineage>
        <taxon>Eukaryota</taxon>
        <taxon>Metazoa</taxon>
        <taxon>Chordata</taxon>
        <taxon>Craniata</taxon>
        <taxon>Vertebrata</taxon>
        <taxon>Euteleostomi</taxon>
        <taxon>Lepidosauria</taxon>
        <taxon>Squamata</taxon>
        <taxon>Bifurcata</taxon>
        <taxon>Unidentata</taxon>
        <taxon>Episquamata</taxon>
        <taxon>Toxicofera</taxon>
        <taxon>Serpentes</taxon>
        <taxon>Colubroidea</taxon>
        <taxon>Elapidae</taxon>
        <taxon>Elapinae</taxon>
        <taxon>Naja</taxon>
    </lineage>
</organism>
<dbReference type="GeneTree" id="ENSGT00390000003299"/>
<feature type="region of interest" description="Disordered" evidence="1">
    <location>
        <begin position="201"/>
        <end position="226"/>
    </location>
</feature>
<accession>A0A8C6VMR3</accession>
<reference evidence="2" key="1">
    <citation type="submission" date="2025-08" db="UniProtKB">
        <authorList>
            <consortium name="Ensembl"/>
        </authorList>
    </citation>
    <scope>IDENTIFICATION</scope>
</reference>
<sequence>GKPQPHPFLFQQKAKLEIVFHLQNIKTTGDSFTQFRFTEEKEWISENLCPKQLSGLYVDCQSLVQALEELPLHLKLNVAAEVVQDATPVTLPQIKLQSHDVAKKSGDLLQQQKRVGSHCYPKEDSAVPLTLSNKDESGISSEALQRNPSSLHQVTDHLDEDLDLLLKLDVPINPENNIALEAEADGLPSGDDLTKTFEETDHLEPGRTEEICSTSKPPEAASKNITEEELEDWLDTMIS</sequence>
<feature type="compositionally biased region" description="Basic and acidic residues" evidence="1">
    <location>
        <begin position="201"/>
        <end position="210"/>
    </location>
</feature>
<evidence type="ECO:0000313" key="3">
    <source>
        <dbReference type="Proteomes" id="UP000694559"/>
    </source>
</evidence>
<dbReference type="GO" id="GO:0010972">
    <property type="term" value="P:negative regulation of G2/M transition of mitotic cell cycle"/>
    <property type="evidence" value="ECO:0007669"/>
    <property type="project" value="TreeGrafter"/>
</dbReference>
<protein>
    <submittedName>
        <fullName evidence="2">Apoptosis and caspase activation inhibitor</fullName>
    </submittedName>
</protein>
<dbReference type="AlphaFoldDB" id="A0A8C6VMR3"/>
<dbReference type="PANTHER" id="PTHR16524:SF2">
    <property type="entry name" value="CELL DEATH REGULATOR AVEN"/>
    <property type="match status" value="1"/>
</dbReference>
<evidence type="ECO:0000313" key="2">
    <source>
        <dbReference type="Ensembl" id="ENSNNAP00000004576.1"/>
    </source>
</evidence>